<keyword evidence="3" id="KW-1185">Reference proteome</keyword>
<accession>A0A3E0I2Y7</accession>
<reference evidence="2 3" key="1">
    <citation type="submission" date="2018-08" db="EMBL/GenBank/DDBJ databases">
        <title>Genomic Encyclopedia of Type Strains, Phase IV (KMG-IV): sequencing the most valuable type-strain genomes for metagenomic binning, comparative biology and taxonomic classification.</title>
        <authorList>
            <person name="Goeker M."/>
        </authorList>
    </citation>
    <scope>NUCLEOTIDE SEQUENCE [LARGE SCALE GENOMIC DNA]</scope>
    <source>
        <strain evidence="2 3">DSM 18841</strain>
    </source>
</reference>
<feature type="transmembrane region" description="Helical" evidence="1">
    <location>
        <begin position="69"/>
        <end position="88"/>
    </location>
</feature>
<name>A0A3E0I2Y7_9FLAO</name>
<dbReference type="EMBL" id="QUNS01000003">
    <property type="protein sequence ID" value="REH52535.1"/>
    <property type="molecule type" value="Genomic_DNA"/>
</dbReference>
<proteinExistence type="predicted"/>
<comment type="caution">
    <text evidence="2">The sequence shown here is derived from an EMBL/GenBank/DDBJ whole genome shotgun (WGS) entry which is preliminary data.</text>
</comment>
<keyword evidence="1" id="KW-1133">Transmembrane helix</keyword>
<keyword evidence="1" id="KW-0812">Transmembrane</keyword>
<organism evidence="2 3">
    <name type="scientific">Tenacibaculum gallaicum</name>
    <dbReference type="NCBI Taxonomy" id="561505"/>
    <lineage>
        <taxon>Bacteria</taxon>
        <taxon>Pseudomonadati</taxon>
        <taxon>Bacteroidota</taxon>
        <taxon>Flavobacteriia</taxon>
        <taxon>Flavobacteriales</taxon>
        <taxon>Flavobacteriaceae</taxon>
        <taxon>Tenacibaculum</taxon>
    </lineage>
</organism>
<protein>
    <submittedName>
        <fullName evidence="2">Uncharacterized protein</fullName>
    </submittedName>
</protein>
<dbReference type="Proteomes" id="UP000256884">
    <property type="component" value="Unassembled WGS sequence"/>
</dbReference>
<keyword evidence="1" id="KW-0472">Membrane</keyword>
<evidence type="ECO:0000313" key="3">
    <source>
        <dbReference type="Proteomes" id="UP000256884"/>
    </source>
</evidence>
<dbReference type="AlphaFoldDB" id="A0A3E0I2Y7"/>
<feature type="transmembrane region" description="Helical" evidence="1">
    <location>
        <begin position="42"/>
        <end position="63"/>
    </location>
</feature>
<gene>
    <name evidence="2" type="ORF">C7448_103270</name>
</gene>
<sequence length="103" mass="11324">MNEKKNLIKNKSMIEILALVFLGKKIAELAEKKGESPKKWRGIMIGSWFGAEILGFVIFAFTVGINDNTIFPAAMVGLTCGLASYFVVRNMLSAKPNALKELS</sequence>
<evidence type="ECO:0000313" key="2">
    <source>
        <dbReference type="EMBL" id="REH52535.1"/>
    </source>
</evidence>
<evidence type="ECO:0000256" key="1">
    <source>
        <dbReference type="SAM" id="Phobius"/>
    </source>
</evidence>